<dbReference type="InterPro" id="IPR011033">
    <property type="entry name" value="PRC_barrel-like_sf"/>
</dbReference>
<comment type="caution">
    <text evidence="4">The sequence shown here is derived from an EMBL/GenBank/DDBJ whole genome shotgun (WGS) entry which is preliminary data.</text>
</comment>
<dbReference type="PANTHER" id="PTHR36505">
    <property type="entry name" value="BLR1072 PROTEIN"/>
    <property type="match status" value="1"/>
</dbReference>
<dbReference type="STRING" id="1514904.SU32_14950"/>
<dbReference type="RefSeq" id="WP_054000185.1">
    <property type="nucleotide sequence ID" value="NZ_JXMU01000027.1"/>
</dbReference>
<dbReference type="InterPro" id="IPR027275">
    <property type="entry name" value="PRC-brl_dom"/>
</dbReference>
<evidence type="ECO:0000256" key="1">
    <source>
        <dbReference type="SAM" id="MobiDB-lite"/>
    </source>
</evidence>
<feature type="domain" description="PRC-barrel" evidence="3">
    <location>
        <begin position="226"/>
        <end position="303"/>
    </location>
</feature>
<organism evidence="4 5">
    <name type="scientific">Ahrensia marina</name>
    <dbReference type="NCBI Taxonomy" id="1514904"/>
    <lineage>
        <taxon>Bacteria</taxon>
        <taxon>Pseudomonadati</taxon>
        <taxon>Pseudomonadota</taxon>
        <taxon>Alphaproteobacteria</taxon>
        <taxon>Hyphomicrobiales</taxon>
        <taxon>Ahrensiaceae</taxon>
        <taxon>Ahrensia</taxon>
    </lineage>
</organism>
<accession>A0A0M9GKY0</accession>
<dbReference type="Proteomes" id="UP000038011">
    <property type="component" value="Unassembled WGS sequence"/>
</dbReference>
<reference evidence="4 5" key="1">
    <citation type="submission" date="2015-01" db="EMBL/GenBank/DDBJ databases">
        <title>Ahrensia donghaiensis sp. nov., a novel dimethylsulphoniopropionate-cleavage bacterium isolated from seawater and emended descriptions of the genus Ahrensia and Ahrensia kielensis.</title>
        <authorList>
            <person name="Liu J."/>
        </authorList>
    </citation>
    <scope>NUCLEOTIDE SEQUENCE [LARGE SCALE GENOMIC DNA]</scope>
    <source>
        <strain evidence="4 5">LZD062</strain>
    </source>
</reference>
<dbReference type="SUPFAM" id="SSF50346">
    <property type="entry name" value="PRC-barrel domain"/>
    <property type="match status" value="2"/>
</dbReference>
<dbReference type="EMBL" id="JXMU01000027">
    <property type="protein sequence ID" value="KPB00217.1"/>
    <property type="molecule type" value="Genomic_DNA"/>
</dbReference>
<evidence type="ECO:0000313" key="4">
    <source>
        <dbReference type="EMBL" id="KPB00217.1"/>
    </source>
</evidence>
<dbReference type="PANTHER" id="PTHR36505:SF1">
    <property type="entry name" value="BLR1072 PROTEIN"/>
    <property type="match status" value="1"/>
</dbReference>
<protein>
    <recommendedName>
        <fullName evidence="3">PRC-barrel domain-containing protein</fullName>
    </recommendedName>
</protein>
<dbReference type="AlphaFoldDB" id="A0A0M9GKY0"/>
<gene>
    <name evidence="4" type="ORF">SU32_14950</name>
</gene>
<feature type="region of interest" description="Disordered" evidence="1">
    <location>
        <begin position="138"/>
        <end position="176"/>
    </location>
</feature>
<keyword evidence="2" id="KW-0732">Signal</keyword>
<dbReference type="PATRIC" id="fig|1514904.3.peg.2129"/>
<feature type="chain" id="PRO_5005836641" description="PRC-barrel domain-containing protein" evidence="2">
    <location>
        <begin position="21"/>
        <end position="312"/>
    </location>
</feature>
<keyword evidence="5" id="KW-1185">Reference proteome</keyword>
<dbReference type="Gene3D" id="2.30.30.240">
    <property type="entry name" value="PRC-barrel domain"/>
    <property type="match status" value="2"/>
</dbReference>
<dbReference type="Pfam" id="PF05239">
    <property type="entry name" value="PRC"/>
    <property type="match status" value="2"/>
</dbReference>
<evidence type="ECO:0000313" key="5">
    <source>
        <dbReference type="Proteomes" id="UP000038011"/>
    </source>
</evidence>
<evidence type="ECO:0000256" key="2">
    <source>
        <dbReference type="SAM" id="SignalP"/>
    </source>
</evidence>
<name>A0A0M9GKY0_9HYPH</name>
<evidence type="ECO:0000259" key="3">
    <source>
        <dbReference type="Pfam" id="PF05239"/>
    </source>
</evidence>
<sequence length="312" mass="33914">MKKIIAATAASLMLSTAAFAESQTGSFSMYEAEQSGDIYASNFIGMRVYSAEKDYDSLTAETRIEAGAETEWDDIGEVNDVILGTDGQVKAVILGVGGFIGLGEKDVAVNMDSLKLVAEKDDEDDFFIVVNTTKQQLTEAPEYSRLSESEMAEANSNDDAAMEQTAESVEQKPAEQEKMAANSEMKTEEPVATQETAVVEERPGTPFVAPNIEREGYETARVDELTTEDLTGARIYGVNDEDIGEIDKLIMGDSKELKQAILDVGGFLGIGEHRVAVSMDELRIIRNAEGGDVRVYLDASQEELEAQPEYNG</sequence>
<dbReference type="OrthoDB" id="7876889at2"/>
<feature type="domain" description="PRC-barrel" evidence="3">
    <location>
        <begin position="37"/>
        <end position="135"/>
    </location>
</feature>
<feature type="signal peptide" evidence="2">
    <location>
        <begin position="1"/>
        <end position="20"/>
    </location>
</feature>
<proteinExistence type="predicted"/>